<name>A0A9N9C2B0_9GLOM</name>
<keyword evidence="1" id="KW-0378">Hydrolase</keyword>
<sequence>MLSSNNKCKTCDSFITTLLLMIYAVAIINASPINVDKSRFDSFLVFGDSYSDTGNSYNLTNHTWPLPVYFKGRFSNGPIWVEYLATKLNLTLKNYAFGGATVDSNLTQGFTGANFNVSVPGIVQQVDTYVATLPADAKTQKTLVSIWSVGNDYLDTNYTVDPQKVVDRLSKAWTTLYKKNLRNFIIPNVGDFSHLPFNKNASKELLQKAQDVHVKHNFYLQKAVQSFVDTYPDVVVWNVSVDLFNIGLQTAPQSLTGLSDFVDPCFILSTGTVCPDPTTHSFWDQFHPTTQVHKDFADAIDSFFANATPSLINL</sequence>
<reference evidence="2" key="1">
    <citation type="submission" date="2021-06" db="EMBL/GenBank/DDBJ databases">
        <authorList>
            <person name="Kallberg Y."/>
            <person name="Tangrot J."/>
            <person name="Rosling A."/>
        </authorList>
    </citation>
    <scope>NUCLEOTIDE SEQUENCE</scope>
    <source>
        <strain evidence="2">FL130A</strain>
    </source>
</reference>
<dbReference type="EMBL" id="CAJVPS010003321">
    <property type="protein sequence ID" value="CAG8586600.1"/>
    <property type="molecule type" value="Genomic_DNA"/>
</dbReference>
<dbReference type="Pfam" id="PF00657">
    <property type="entry name" value="Lipase_GDSL"/>
    <property type="match status" value="1"/>
</dbReference>
<dbReference type="CDD" id="cd01846">
    <property type="entry name" value="fatty_acyltransferase_like"/>
    <property type="match status" value="1"/>
</dbReference>
<dbReference type="InterPro" id="IPR051058">
    <property type="entry name" value="GDSL_Est/Lipase"/>
</dbReference>
<dbReference type="PANTHER" id="PTHR45648">
    <property type="entry name" value="GDSL LIPASE/ACYLHYDROLASE FAMILY PROTEIN (AFU_ORTHOLOGUE AFUA_4G14700)"/>
    <property type="match status" value="1"/>
</dbReference>
<dbReference type="PANTHER" id="PTHR45648:SF22">
    <property type="entry name" value="GDSL LIPASE_ACYLHYDROLASE FAMILY PROTEIN (AFU_ORTHOLOGUE AFUA_4G14700)"/>
    <property type="match status" value="1"/>
</dbReference>
<dbReference type="SUPFAM" id="SSF52266">
    <property type="entry name" value="SGNH hydrolase"/>
    <property type="match status" value="1"/>
</dbReference>
<proteinExistence type="predicted"/>
<keyword evidence="3" id="KW-1185">Reference proteome</keyword>
<dbReference type="GO" id="GO:0016788">
    <property type="term" value="F:hydrolase activity, acting on ester bonds"/>
    <property type="evidence" value="ECO:0007669"/>
    <property type="project" value="InterPro"/>
</dbReference>
<accession>A0A9N9C2B0</accession>
<protein>
    <submittedName>
        <fullName evidence="2">2279_t:CDS:1</fullName>
    </submittedName>
</protein>
<dbReference type="InterPro" id="IPR036514">
    <property type="entry name" value="SGNH_hydro_sf"/>
</dbReference>
<evidence type="ECO:0000313" key="2">
    <source>
        <dbReference type="EMBL" id="CAG8586600.1"/>
    </source>
</evidence>
<dbReference type="OrthoDB" id="1600564at2759"/>
<comment type="caution">
    <text evidence="2">The sequence shown here is derived from an EMBL/GenBank/DDBJ whole genome shotgun (WGS) entry which is preliminary data.</text>
</comment>
<organism evidence="2 3">
    <name type="scientific">Ambispora leptoticha</name>
    <dbReference type="NCBI Taxonomy" id="144679"/>
    <lineage>
        <taxon>Eukaryota</taxon>
        <taxon>Fungi</taxon>
        <taxon>Fungi incertae sedis</taxon>
        <taxon>Mucoromycota</taxon>
        <taxon>Glomeromycotina</taxon>
        <taxon>Glomeromycetes</taxon>
        <taxon>Archaeosporales</taxon>
        <taxon>Ambisporaceae</taxon>
        <taxon>Ambispora</taxon>
    </lineage>
</organism>
<dbReference type="Gene3D" id="3.40.50.1110">
    <property type="entry name" value="SGNH hydrolase"/>
    <property type="match status" value="1"/>
</dbReference>
<dbReference type="AlphaFoldDB" id="A0A9N9C2B0"/>
<dbReference type="InterPro" id="IPR001087">
    <property type="entry name" value="GDSL"/>
</dbReference>
<evidence type="ECO:0000256" key="1">
    <source>
        <dbReference type="ARBA" id="ARBA00022801"/>
    </source>
</evidence>
<evidence type="ECO:0000313" key="3">
    <source>
        <dbReference type="Proteomes" id="UP000789508"/>
    </source>
</evidence>
<dbReference type="Proteomes" id="UP000789508">
    <property type="component" value="Unassembled WGS sequence"/>
</dbReference>
<gene>
    <name evidence="2" type="ORF">ALEPTO_LOCUS7513</name>
</gene>